<dbReference type="InterPro" id="IPR036388">
    <property type="entry name" value="WH-like_DNA-bd_sf"/>
</dbReference>
<evidence type="ECO:0000256" key="2">
    <source>
        <dbReference type="ARBA" id="ARBA00023015"/>
    </source>
</evidence>
<name>A0ABS0AUM3_9GAMM</name>
<dbReference type="InterPro" id="IPR000847">
    <property type="entry name" value="LysR_HTH_N"/>
</dbReference>
<comment type="similarity">
    <text evidence="1">Belongs to the LysR transcriptional regulatory family.</text>
</comment>
<dbReference type="Pfam" id="PF03466">
    <property type="entry name" value="LysR_substrate"/>
    <property type="match status" value="1"/>
</dbReference>
<dbReference type="PROSITE" id="PS50931">
    <property type="entry name" value="HTH_LYSR"/>
    <property type="match status" value="1"/>
</dbReference>
<evidence type="ECO:0000256" key="3">
    <source>
        <dbReference type="ARBA" id="ARBA00023125"/>
    </source>
</evidence>
<dbReference type="Pfam" id="PF00126">
    <property type="entry name" value="HTH_1"/>
    <property type="match status" value="1"/>
</dbReference>
<protein>
    <submittedName>
        <fullName evidence="6">LysR family transcriptional regulator</fullName>
    </submittedName>
</protein>
<dbReference type="Proteomes" id="UP000662703">
    <property type="component" value="Unassembled WGS sequence"/>
</dbReference>
<dbReference type="CDD" id="cd08442">
    <property type="entry name" value="PBP2_YofA_SoxR_like"/>
    <property type="match status" value="1"/>
</dbReference>
<dbReference type="Gene3D" id="3.40.190.10">
    <property type="entry name" value="Periplasmic binding protein-like II"/>
    <property type="match status" value="2"/>
</dbReference>
<keyword evidence="2" id="KW-0805">Transcription regulation</keyword>
<evidence type="ECO:0000256" key="4">
    <source>
        <dbReference type="ARBA" id="ARBA00023163"/>
    </source>
</evidence>
<dbReference type="EMBL" id="ARXX01000034">
    <property type="protein sequence ID" value="MBF5056995.1"/>
    <property type="molecule type" value="Genomic_DNA"/>
</dbReference>
<comment type="caution">
    <text evidence="6">The sequence shown here is derived from an EMBL/GenBank/DDBJ whole genome shotgun (WGS) entry which is preliminary data.</text>
</comment>
<organism evidence="6 7">
    <name type="scientific">Alloalcanivorax profundimaris</name>
    <dbReference type="NCBI Taxonomy" id="2735259"/>
    <lineage>
        <taxon>Bacteria</taxon>
        <taxon>Pseudomonadati</taxon>
        <taxon>Pseudomonadota</taxon>
        <taxon>Gammaproteobacteria</taxon>
        <taxon>Oceanospirillales</taxon>
        <taxon>Alcanivoracaceae</taxon>
        <taxon>Alloalcanivorax</taxon>
    </lineage>
</organism>
<sequence>MLIRSLEIFRAVVDTGSFSAAAERLHTVQSNVTAHVKKLETELDARLLERRNPVVATPAGRQLLAYARRIVELHDDALSRFRPGGEPLGELRLGSMETTAAVHLPRLLTDFSRRWPQLGVHLHTGTTGELIEEVRGGRLDAAFVVAEDAGDDLALRPVFRERLVLVSGRPLESFPGRADLARMPFLAFRSGCGYRTTIEVLLADLKVAAPRIHEFGSLDAIVGCVGAGMGLALLPASTVDQYRRRHTLHTLDLPGDRGRVTTMIATLKQASWSRALEVFMEGVPGPAGDVEAPGVRAAETELDRAEG</sequence>
<dbReference type="SUPFAM" id="SSF53850">
    <property type="entry name" value="Periplasmic binding protein-like II"/>
    <property type="match status" value="1"/>
</dbReference>
<evidence type="ECO:0000256" key="1">
    <source>
        <dbReference type="ARBA" id="ARBA00009437"/>
    </source>
</evidence>
<dbReference type="Gene3D" id="1.10.10.10">
    <property type="entry name" value="Winged helix-like DNA-binding domain superfamily/Winged helix DNA-binding domain"/>
    <property type="match status" value="1"/>
</dbReference>
<dbReference type="PANTHER" id="PTHR30126">
    <property type="entry name" value="HTH-TYPE TRANSCRIPTIONAL REGULATOR"/>
    <property type="match status" value="1"/>
</dbReference>
<evidence type="ECO:0000313" key="7">
    <source>
        <dbReference type="Proteomes" id="UP000662703"/>
    </source>
</evidence>
<dbReference type="InterPro" id="IPR036390">
    <property type="entry name" value="WH_DNA-bd_sf"/>
</dbReference>
<accession>A0ABS0AUM3</accession>
<reference evidence="6 7" key="1">
    <citation type="submission" date="2012-09" db="EMBL/GenBank/DDBJ databases">
        <title>Genome Sequence of alkane-degrading Bacterium Alcanivorax sp. 521-1.</title>
        <authorList>
            <person name="Lai Q."/>
            <person name="Shao Z."/>
        </authorList>
    </citation>
    <scope>NUCLEOTIDE SEQUENCE [LARGE SCALE GENOMIC DNA]</scope>
    <source>
        <strain evidence="6 7">521-1</strain>
    </source>
</reference>
<evidence type="ECO:0000259" key="5">
    <source>
        <dbReference type="PROSITE" id="PS50931"/>
    </source>
</evidence>
<keyword evidence="7" id="KW-1185">Reference proteome</keyword>
<dbReference type="PRINTS" id="PR00039">
    <property type="entry name" value="HTHLYSR"/>
</dbReference>
<keyword evidence="3" id="KW-0238">DNA-binding</keyword>
<dbReference type="InterPro" id="IPR005119">
    <property type="entry name" value="LysR_subst-bd"/>
</dbReference>
<dbReference type="RefSeq" id="WP_194297904.1">
    <property type="nucleotide sequence ID" value="NZ_ARXX01000034.1"/>
</dbReference>
<evidence type="ECO:0000313" key="6">
    <source>
        <dbReference type="EMBL" id="MBF5056995.1"/>
    </source>
</evidence>
<gene>
    <name evidence="6" type="ORF">Y5W_02289</name>
</gene>
<dbReference type="PANTHER" id="PTHR30126:SF40">
    <property type="entry name" value="HTH-TYPE TRANSCRIPTIONAL REGULATOR GLTR"/>
    <property type="match status" value="1"/>
</dbReference>
<feature type="domain" description="HTH lysR-type" evidence="5">
    <location>
        <begin position="1"/>
        <end position="57"/>
    </location>
</feature>
<dbReference type="SUPFAM" id="SSF46785">
    <property type="entry name" value="Winged helix' DNA-binding domain"/>
    <property type="match status" value="1"/>
</dbReference>
<proteinExistence type="inferred from homology"/>
<keyword evidence="4" id="KW-0804">Transcription</keyword>